<dbReference type="GO" id="GO:0046294">
    <property type="term" value="P:formaldehyde catabolic process"/>
    <property type="evidence" value="ECO:0007669"/>
    <property type="project" value="InterPro"/>
</dbReference>
<organism evidence="9 10">
    <name type="scientific">Verminephrobacter eiseniae (strain EF01-2)</name>
    <dbReference type="NCBI Taxonomy" id="391735"/>
    <lineage>
        <taxon>Bacteria</taxon>
        <taxon>Pseudomonadati</taxon>
        <taxon>Pseudomonadota</taxon>
        <taxon>Betaproteobacteria</taxon>
        <taxon>Burkholderiales</taxon>
        <taxon>Comamonadaceae</taxon>
        <taxon>Verminephrobacter</taxon>
    </lineage>
</organism>
<feature type="active site" description="Charge relay system" evidence="7">
    <location>
        <position position="226"/>
    </location>
</feature>
<evidence type="ECO:0000256" key="1">
    <source>
        <dbReference type="ARBA" id="ARBA00005622"/>
    </source>
</evidence>
<dbReference type="KEGG" id="vei:Veis_4023"/>
<dbReference type="PANTHER" id="PTHR10061">
    <property type="entry name" value="S-FORMYLGLUTATHIONE HYDROLASE"/>
    <property type="match status" value="1"/>
</dbReference>
<comment type="similarity">
    <text evidence="1 8">Belongs to the esterase D family.</text>
</comment>
<dbReference type="FunFam" id="3.40.50.1820:FF:000002">
    <property type="entry name" value="S-formylglutathione hydrolase"/>
    <property type="match status" value="1"/>
</dbReference>
<accession>A1WQ21</accession>
<keyword evidence="3 8" id="KW-0719">Serine esterase</keyword>
<reference evidence="10" key="1">
    <citation type="submission" date="2006-12" db="EMBL/GenBank/DDBJ databases">
        <title>Complete sequence of chromosome 1 of Verminephrobacter eiseniae EF01-2.</title>
        <authorList>
            <person name="Copeland A."/>
            <person name="Lucas S."/>
            <person name="Lapidus A."/>
            <person name="Barry K."/>
            <person name="Detter J.C."/>
            <person name="Glavina del Rio T."/>
            <person name="Dalin E."/>
            <person name="Tice H."/>
            <person name="Pitluck S."/>
            <person name="Chertkov O."/>
            <person name="Brettin T."/>
            <person name="Bruce D."/>
            <person name="Han C."/>
            <person name="Tapia R."/>
            <person name="Gilna P."/>
            <person name="Schmutz J."/>
            <person name="Larimer F."/>
            <person name="Land M."/>
            <person name="Hauser L."/>
            <person name="Kyrpides N."/>
            <person name="Kim E."/>
            <person name="Stahl D."/>
            <person name="Richardson P."/>
        </authorList>
    </citation>
    <scope>NUCLEOTIDE SEQUENCE [LARGE SCALE GENOMIC DNA]</scope>
    <source>
        <strain evidence="10">EF01-2</strain>
    </source>
</reference>
<dbReference type="Pfam" id="PF00756">
    <property type="entry name" value="Esterase"/>
    <property type="match status" value="1"/>
</dbReference>
<dbReference type="Gene3D" id="3.40.50.1820">
    <property type="entry name" value="alpha/beta hydrolase"/>
    <property type="match status" value="1"/>
</dbReference>
<evidence type="ECO:0000313" key="10">
    <source>
        <dbReference type="Proteomes" id="UP000000374"/>
    </source>
</evidence>
<keyword evidence="4 8" id="KW-0378">Hydrolase</keyword>
<dbReference type="NCBIfam" id="TIGR02821">
    <property type="entry name" value="fghA_ester_D"/>
    <property type="match status" value="1"/>
</dbReference>
<evidence type="ECO:0000256" key="7">
    <source>
        <dbReference type="PIRSR" id="PIRSR614186-1"/>
    </source>
</evidence>
<dbReference type="HOGENOM" id="CLU_056472_0_0_4"/>
<evidence type="ECO:0000256" key="3">
    <source>
        <dbReference type="ARBA" id="ARBA00022487"/>
    </source>
</evidence>
<dbReference type="eggNOG" id="COG0627">
    <property type="taxonomic scope" value="Bacteria"/>
</dbReference>
<evidence type="ECO:0000256" key="5">
    <source>
        <dbReference type="ARBA" id="ARBA00047590"/>
    </source>
</evidence>
<protein>
    <recommendedName>
        <fullName evidence="2 6">S-formylglutathione hydrolase</fullName>
        <ecNumber evidence="2 6">3.1.2.12</ecNumber>
    </recommendedName>
</protein>
<dbReference type="Proteomes" id="UP000000374">
    <property type="component" value="Chromosome"/>
</dbReference>
<comment type="function">
    <text evidence="8">Serine hydrolase involved in the detoxification of formaldehyde.</text>
</comment>
<dbReference type="PANTHER" id="PTHR10061:SF0">
    <property type="entry name" value="S-FORMYLGLUTATHIONE HYDROLASE"/>
    <property type="match status" value="1"/>
</dbReference>
<evidence type="ECO:0000256" key="2">
    <source>
        <dbReference type="ARBA" id="ARBA00012479"/>
    </source>
</evidence>
<dbReference type="GO" id="GO:0052689">
    <property type="term" value="F:carboxylic ester hydrolase activity"/>
    <property type="evidence" value="ECO:0007669"/>
    <property type="project" value="UniProtKB-KW"/>
</dbReference>
<dbReference type="InterPro" id="IPR029058">
    <property type="entry name" value="AB_hydrolase_fold"/>
</dbReference>
<dbReference type="STRING" id="391735.Veis_4023"/>
<comment type="catalytic activity">
    <reaction evidence="5 8">
        <text>S-formylglutathione + H2O = formate + glutathione + H(+)</text>
        <dbReference type="Rhea" id="RHEA:14961"/>
        <dbReference type="ChEBI" id="CHEBI:15377"/>
        <dbReference type="ChEBI" id="CHEBI:15378"/>
        <dbReference type="ChEBI" id="CHEBI:15740"/>
        <dbReference type="ChEBI" id="CHEBI:57688"/>
        <dbReference type="ChEBI" id="CHEBI:57925"/>
        <dbReference type="EC" id="3.1.2.12"/>
    </reaction>
</comment>
<dbReference type="AlphaFoldDB" id="A1WQ21"/>
<evidence type="ECO:0000256" key="6">
    <source>
        <dbReference type="NCBIfam" id="TIGR02821"/>
    </source>
</evidence>
<dbReference type="GO" id="GO:0005829">
    <property type="term" value="C:cytosol"/>
    <property type="evidence" value="ECO:0007669"/>
    <property type="project" value="TreeGrafter"/>
</dbReference>
<sequence length="287" mass="31286">MKPDMERIEQHASFGGRQEVWRHHSRALGCAMKFGIYLPAAALGGQSCPVLYWLSGLTCTEQNFITKAGAQAHAARHGLIVVAPDTSPRGDDVADDPAYDLGQGAGFYLDATQAPWAQHYRMQDYVARELPALVEQHFPAGAARSIAGHSMGGHGALVTALKNPGRYRSVSAFAPIVAPTRVPWGEKAFTAYLGQERQAWRAWDACELMATAQERLPLLIDQGEADEFLANQLRPELLQAACKAANYPLTLRLQPGHGHSYYFIASFLAEHFAHHAAALVDDRSGKG</sequence>
<proteinExistence type="inferred from homology"/>
<feature type="active site" description="Charge relay system" evidence="7">
    <location>
        <position position="150"/>
    </location>
</feature>
<gene>
    <name evidence="9" type="ordered locus">Veis_4023</name>
</gene>
<dbReference type="MEROPS" id="S09.940"/>
<dbReference type="EC" id="3.1.2.12" evidence="2 6"/>
<feature type="active site" description="Charge relay system" evidence="7">
    <location>
        <position position="259"/>
    </location>
</feature>
<evidence type="ECO:0000256" key="4">
    <source>
        <dbReference type="ARBA" id="ARBA00022801"/>
    </source>
</evidence>
<name>A1WQ21_VEREI</name>
<evidence type="ECO:0000256" key="8">
    <source>
        <dbReference type="RuleBase" id="RU363068"/>
    </source>
</evidence>
<evidence type="ECO:0000313" key="9">
    <source>
        <dbReference type="EMBL" id="ABM59728.1"/>
    </source>
</evidence>
<dbReference type="InterPro" id="IPR014186">
    <property type="entry name" value="S-formylglutathione_hydrol"/>
</dbReference>
<dbReference type="GO" id="GO:0018738">
    <property type="term" value="F:S-formylglutathione hydrolase activity"/>
    <property type="evidence" value="ECO:0007669"/>
    <property type="project" value="UniProtKB-UniRule"/>
</dbReference>
<dbReference type="SUPFAM" id="SSF53474">
    <property type="entry name" value="alpha/beta-Hydrolases"/>
    <property type="match status" value="1"/>
</dbReference>
<dbReference type="ESTHER" id="verei-a1wq21">
    <property type="family name" value="A85-EsteraseD-FGH"/>
</dbReference>
<dbReference type="EMBL" id="CP000542">
    <property type="protein sequence ID" value="ABM59728.1"/>
    <property type="molecule type" value="Genomic_DNA"/>
</dbReference>
<dbReference type="InterPro" id="IPR000801">
    <property type="entry name" value="Esterase-like"/>
</dbReference>
<keyword evidence="10" id="KW-1185">Reference proteome</keyword>